<protein>
    <submittedName>
        <fullName evidence="5">Cupin</fullName>
    </submittedName>
</protein>
<dbReference type="PROSITE" id="PS51184">
    <property type="entry name" value="JMJC"/>
    <property type="match status" value="1"/>
</dbReference>
<comment type="caution">
    <text evidence="5">The sequence shown here is derived from an EMBL/GenBank/DDBJ whole genome shotgun (WGS) entry which is preliminary data.</text>
</comment>
<dbReference type="GO" id="GO:0046872">
    <property type="term" value="F:metal ion binding"/>
    <property type="evidence" value="ECO:0007669"/>
    <property type="project" value="UniProtKB-KW"/>
</dbReference>
<dbReference type="eggNOG" id="COG2850">
    <property type="taxonomic scope" value="Bacteria"/>
</dbReference>
<dbReference type="InterPro" id="IPR003347">
    <property type="entry name" value="JmjC_dom"/>
</dbReference>
<evidence type="ECO:0000313" key="6">
    <source>
        <dbReference type="Proteomes" id="UP000027178"/>
    </source>
</evidence>
<feature type="domain" description="JmjC" evidence="4">
    <location>
        <begin position="92"/>
        <end position="245"/>
    </location>
</feature>
<comment type="cofactor">
    <cofactor evidence="1">
        <name>Fe(2+)</name>
        <dbReference type="ChEBI" id="CHEBI:29033"/>
    </cofactor>
</comment>
<dbReference type="EMBL" id="JNBY01000077">
    <property type="protein sequence ID" value="KDN85861.1"/>
    <property type="molecule type" value="Genomic_DNA"/>
</dbReference>
<dbReference type="PATRIC" id="fig|1348663.4.peg.2304"/>
<gene>
    <name evidence="5" type="ORF">KCH_23770</name>
</gene>
<name>A0A066Z691_9ACTN</name>
<dbReference type="Gene3D" id="2.60.120.650">
    <property type="entry name" value="Cupin"/>
    <property type="match status" value="1"/>
</dbReference>
<keyword evidence="6" id="KW-1185">Reference proteome</keyword>
<dbReference type="Pfam" id="PF08007">
    <property type="entry name" value="JmjC_2"/>
    <property type="match status" value="1"/>
</dbReference>
<dbReference type="PANTHER" id="PTHR13096:SF8">
    <property type="entry name" value="RIBOSOMAL OXYGENASE 1"/>
    <property type="match status" value="1"/>
</dbReference>
<sequence>MDHRFVNAIEKALGWDGPAVLGSRFARGNIADLDMLDQLLNAKKLLDLVMRRSLNAPQFRMFQSGSELHPSRYIQPSVTRRGQAIPIADMRRVGELLRSGATLVLDEVDFFDPAMEATCRALQWWCHELVQVNAYLTTQDASGFNLHWDDHDVIIVQIAGEKSWEVRGASRTAPMYRDAAPNSEPSEQSVWAGTMMPGDVMHIPRGYWHQATRNDCGEGYSLHVTFGIVKRTGVNWLTWLADQSRTLEEFRFDLDRWSSPEQWTAQQDRLAEVVAKKAATLTPEDFLAFRERERPSARHLPTVGIFGKPEAIVCVTDFPPIVRPTGDTVEVIAVGKKITLAVKVLPALHLMLSGHPVNLAQAAADTGVDTERLAEILVEEELCTELTPELSSAFTGLVTTDNSSRTR</sequence>
<evidence type="ECO:0000313" key="5">
    <source>
        <dbReference type="EMBL" id="KDN85861.1"/>
    </source>
</evidence>
<accession>A0A066Z691</accession>
<organism evidence="5 6">
    <name type="scientific">Kitasatospora cheerisanensis KCTC 2395</name>
    <dbReference type="NCBI Taxonomy" id="1348663"/>
    <lineage>
        <taxon>Bacteria</taxon>
        <taxon>Bacillati</taxon>
        <taxon>Actinomycetota</taxon>
        <taxon>Actinomycetes</taxon>
        <taxon>Kitasatosporales</taxon>
        <taxon>Streptomycetaceae</taxon>
        <taxon>Kitasatospora</taxon>
    </lineage>
</organism>
<dbReference type="PANTHER" id="PTHR13096">
    <property type="entry name" value="MINA53 MYC INDUCED NUCLEAR ANTIGEN"/>
    <property type="match status" value="1"/>
</dbReference>
<dbReference type="SUPFAM" id="SSF51197">
    <property type="entry name" value="Clavaminate synthase-like"/>
    <property type="match status" value="1"/>
</dbReference>
<evidence type="ECO:0000256" key="2">
    <source>
        <dbReference type="ARBA" id="ARBA00022723"/>
    </source>
</evidence>
<evidence type="ECO:0000256" key="3">
    <source>
        <dbReference type="ARBA" id="ARBA00023004"/>
    </source>
</evidence>
<evidence type="ECO:0000256" key="1">
    <source>
        <dbReference type="ARBA" id="ARBA00001954"/>
    </source>
</evidence>
<reference evidence="5 6" key="1">
    <citation type="submission" date="2014-05" db="EMBL/GenBank/DDBJ databases">
        <title>Draft Genome Sequence of Kitasatospora cheerisanensis KCTC 2395.</title>
        <authorList>
            <person name="Nam D.H."/>
        </authorList>
    </citation>
    <scope>NUCLEOTIDE SEQUENCE [LARGE SCALE GENOMIC DNA]</scope>
    <source>
        <strain evidence="5 6">KCTC 2395</strain>
    </source>
</reference>
<dbReference type="Proteomes" id="UP000027178">
    <property type="component" value="Unassembled WGS sequence"/>
</dbReference>
<dbReference type="RefSeq" id="WP_035862104.1">
    <property type="nucleotide sequence ID" value="NZ_KK853997.1"/>
</dbReference>
<keyword evidence="3" id="KW-0408">Iron</keyword>
<dbReference type="OrthoDB" id="9764016at2"/>
<evidence type="ECO:0000259" key="4">
    <source>
        <dbReference type="PROSITE" id="PS51184"/>
    </source>
</evidence>
<proteinExistence type="predicted"/>
<keyword evidence="2" id="KW-0479">Metal-binding</keyword>
<dbReference type="InterPro" id="IPR039994">
    <property type="entry name" value="NO66-like"/>
</dbReference>
<dbReference type="AlphaFoldDB" id="A0A066Z691"/>
<dbReference type="HOGENOM" id="CLU_013645_1_1_11"/>